<keyword evidence="2" id="KW-1185">Reference proteome</keyword>
<accession>A0A6H5GXW0</accession>
<proteinExistence type="predicted"/>
<evidence type="ECO:0000313" key="2">
    <source>
        <dbReference type="Proteomes" id="UP000479000"/>
    </source>
</evidence>
<organism evidence="1 2">
    <name type="scientific">Nesidiocoris tenuis</name>
    <dbReference type="NCBI Taxonomy" id="355587"/>
    <lineage>
        <taxon>Eukaryota</taxon>
        <taxon>Metazoa</taxon>
        <taxon>Ecdysozoa</taxon>
        <taxon>Arthropoda</taxon>
        <taxon>Hexapoda</taxon>
        <taxon>Insecta</taxon>
        <taxon>Pterygota</taxon>
        <taxon>Neoptera</taxon>
        <taxon>Paraneoptera</taxon>
        <taxon>Hemiptera</taxon>
        <taxon>Heteroptera</taxon>
        <taxon>Panheteroptera</taxon>
        <taxon>Cimicomorpha</taxon>
        <taxon>Miridae</taxon>
        <taxon>Dicyphina</taxon>
        <taxon>Nesidiocoris</taxon>
    </lineage>
</organism>
<dbReference type="EMBL" id="CADCXU010020200">
    <property type="protein sequence ID" value="CAB0008164.1"/>
    <property type="molecule type" value="Genomic_DNA"/>
</dbReference>
<dbReference type="Proteomes" id="UP000479000">
    <property type="component" value="Unassembled WGS sequence"/>
</dbReference>
<name>A0A6H5GXW0_9HEMI</name>
<evidence type="ECO:0000313" key="1">
    <source>
        <dbReference type="EMBL" id="CAB0008164.1"/>
    </source>
</evidence>
<dbReference type="AlphaFoldDB" id="A0A6H5GXW0"/>
<gene>
    <name evidence="1" type="ORF">NTEN_LOCUS13410</name>
</gene>
<reference evidence="1 2" key="1">
    <citation type="submission" date="2020-02" db="EMBL/GenBank/DDBJ databases">
        <authorList>
            <person name="Ferguson B K."/>
        </authorList>
    </citation>
    <scope>NUCLEOTIDE SEQUENCE [LARGE SCALE GENOMIC DNA]</scope>
</reference>
<sequence>MDRFPQPADPFRTLNGLALLTPSRGAPSIPITRSSSYIVVPWEAAIPPDSRTVHSLGTAIIFCIHKPPTLPRFKAQTQVDTQTCRGGARPSWLRGYGGTRKLEHPHTGHERFEPAYGHKLATQGTGPKPRMSRMGKLQLPGFTTFLLQLWPRFSKKPTGTHFMLTD</sequence>
<protein>
    <submittedName>
        <fullName evidence="1">Uncharacterized protein</fullName>
    </submittedName>
</protein>